<name>A0A853JAQ3_9GAMM</name>
<dbReference type="SUPFAM" id="SSF46785">
    <property type="entry name" value="Winged helix' DNA-binding domain"/>
    <property type="match status" value="1"/>
</dbReference>
<dbReference type="CDD" id="cd02440">
    <property type="entry name" value="AdoMet_MTases"/>
    <property type="match status" value="1"/>
</dbReference>
<evidence type="ECO:0000259" key="3">
    <source>
        <dbReference type="Pfam" id="PF21320"/>
    </source>
</evidence>
<evidence type="ECO:0000256" key="1">
    <source>
        <dbReference type="SAM" id="MobiDB-lite"/>
    </source>
</evidence>
<protein>
    <submittedName>
        <fullName evidence="4">Methyltransferase domain-containing protein</fullName>
    </submittedName>
</protein>
<dbReference type="InterPro" id="IPR048711">
    <property type="entry name" value="WHD_Rv2258c"/>
</dbReference>
<keyword evidence="4" id="KW-0808">Transferase</keyword>
<dbReference type="InterPro" id="IPR029063">
    <property type="entry name" value="SAM-dependent_MTases_sf"/>
</dbReference>
<dbReference type="Pfam" id="PF13847">
    <property type="entry name" value="Methyltransf_31"/>
    <property type="match status" value="1"/>
</dbReference>
<dbReference type="Gene3D" id="3.40.50.150">
    <property type="entry name" value="Vaccinia Virus protein VP39"/>
    <property type="match status" value="1"/>
</dbReference>
<gene>
    <name evidence="4" type="ORF">H0E84_05415</name>
</gene>
<dbReference type="InterPro" id="IPR025714">
    <property type="entry name" value="Methyltranfer_dom"/>
</dbReference>
<accession>A0A853JAQ3</accession>
<comment type="caution">
    <text evidence="4">The sequence shown here is derived from an EMBL/GenBank/DDBJ whole genome shotgun (WGS) entry which is preliminary data.</text>
</comment>
<feature type="region of interest" description="Disordered" evidence="1">
    <location>
        <begin position="1"/>
        <end position="23"/>
    </location>
</feature>
<organism evidence="4 5">
    <name type="scientific">Luteimonas salinisoli</name>
    <dbReference type="NCBI Taxonomy" id="2752307"/>
    <lineage>
        <taxon>Bacteria</taxon>
        <taxon>Pseudomonadati</taxon>
        <taxon>Pseudomonadota</taxon>
        <taxon>Gammaproteobacteria</taxon>
        <taxon>Lysobacterales</taxon>
        <taxon>Lysobacteraceae</taxon>
        <taxon>Luteimonas</taxon>
    </lineage>
</organism>
<dbReference type="InterPro" id="IPR036390">
    <property type="entry name" value="WH_DNA-bd_sf"/>
</dbReference>
<dbReference type="InterPro" id="IPR053173">
    <property type="entry name" value="SAM-binding_MTase"/>
</dbReference>
<evidence type="ECO:0000313" key="4">
    <source>
        <dbReference type="EMBL" id="NZA25814.1"/>
    </source>
</evidence>
<dbReference type="RefSeq" id="WP_180677616.1">
    <property type="nucleotide sequence ID" value="NZ_JACCKA010000039.1"/>
</dbReference>
<keyword evidence="5" id="KW-1185">Reference proteome</keyword>
<keyword evidence="4" id="KW-0489">Methyltransferase</keyword>
<dbReference type="SUPFAM" id="SSF53335">
    <property type="entry name" value="S-adenosyl-L-methionine-dependent methyltransferases"/>
    <property type="match status" value="1"/>
</dbReference>
<feature type="domain" description="S-adenosylmethionine-dependent methyltransferase Rv2258c-like winged HTH" evidence="3">
    <location>
        <begin position="48"/>
        <end position="117"/>
    </location>
</feature>
<dbReference type="PANTHER" id="PTHR45128">
    <property type="entry name" value="METHYLTRANSFERASE TYPE 11"/>
    <property type="match status" value="1"/>
</dbReference>
<evidence type="ECO:0000313" key="5">
    <source>
        <dbReference type="Proteomes" id="UP000578091"/>
    </source>
</evidence>
<evidence type="ECO:0000259" key="2">
    <source>
        <dbReference type="Pfam" id="PF13847"/>
    </source>
</evidence>
<reference evidence="4 5" key="1">
    <citation type="submission" date="2020-07" db="EMBL/GenBank/DDBJ databases">
        <title>Luteimonas sp. SJ-92.</title>
        <authorList>
            <person name="Huang X.-X."/>
            <person name="Xu L."/>
            <person name="Sun J.-Q."/>
        </authorList>
    </citation>
    <scope>NUCLEOTIDE SEQUENCE [LARGE SCALE GENOMIC DNA]</scope>
    <source>
        <strain evidence="4 5">SJ-92</strain>
    </source>
</reference>
<dbReference type="EMBL" id="JACCKA010000039">
    <property type="protein sequence ID" value="NZA25814.1"/>
    <property type="molecule type" value="Genomic_DNA"/>
</dbReference>
<feature type="domain" description="Methyltransferase" evidence="2">
    <location>
        <begin position="194"/>
        <end position="313"/>
    </location>
</feature>
<dbReference type="PANTHER" id="PTHR45128:SF2">
    <property type="entry name" value="METHYLTRANSFERASE DOMAIN-CONTAINING PROTEIN"/>
    <property type="match status" value="1"/>
</dbReference>
<dbReference type="Gene3D" id="1.10.10.10">
    <property type="entry name" value="Winged helix-like DNA-binding domain superfamily/Winged helix DNA-binding domain"/>
    <property type="match status" value="1"/>
</dbReference>
<dbReference type="InterPro" id="IPR036388">
    <property type="entry name" value="WH-like_DNA-bd_sf"/>
</dbReference>
<dbReference type="Proteomes" id="UP000578091">
    <property type="component" value="Unassembled WGS sequence"/>
</dbReference>
<dbReference type="Pfam" id="PF21320">
    <property type="entry name" value="WHD_Rv2258c"/>
    <property type="match status" value="1"/>
</dbReference>
<proteinExistence type="predicted"/>
<dbReference type="AlphaFoldDB" id="A0A853JAQ3"/>
<sequence length="375" mass="39795">MQSTHHSHASTGAPSGAARSPVPTEFDEDRLHAFIGQVLNDLGGAYSASLVTLGDRLGLYRALRDQGPATPAELAARTGCAERYLREWLSHQAASNYLAYDAASGRFTLPPEQAMVFANEDSPVYLMGGFEMVGSQVENQPKVAEAFRSGNGVAWGDQGACMFCAVARFFRPGYEHNLVQSWLPALDGIVEKLHSGGSVADVGCGHGHSTLVMARAFPESSFVGFDFHPESIAAANAHRDAEGISPERVRFEVATAKDFPGRYDLVTCFDCLHDMGDPAGAAAHVRSALADGGSWMIVEPIAGDSLAENLNPVGRLYYAASTMICVPTSLAQETGAALGAQAGEKRLAEVIRSGGFGSVRRAAETPFNMVLEARA</sequence>
<dbReference type="GO" id="GO:0032259">
    <property type="term" value="P:methylation"/>
    <property type="evidence" value="ECO:0007669"/>
    <property type="project" value="UniProtKB-KW"/>
</dbReference>
<dbReference type="GO" id="GO:0008168">
    <property type="term" value="F:methyltransferase activity"/>
    <property type="evidence" value="ECO:0007669"/>
    <property type="project" value="UniProtKB-KW"/>
</dbReference>